<evidence type="ECO:0000313" key="6">
    <source>
        <dbReference type="EMBL" id="EHP30204.1"/>
    </source>
</evidence>
<dbReference type="RefSeq" id="WP_008341126.1">
    <property type="nucleotide sequence ID" value="NZ_AFRZ01000001.1"/>
</dbReference>
<dbReference type="eggNOG" id="COG0688">
    <property type="taxonomic scope" value="Bacteria"/>
</dbReference>
<keyword evidence="3 6" id="KW-0456">Lyase</keyword>
<keyword evidence="4" id="KW-0670">Pyruvate</keyword>
<comment type="caution">
    <text evidence="6">The sequence shown here is derived from an EMBL/GenBank/DDBJ whole genome shotgun (WGS) entry which is preliminary data.</text>
</comment>
<dbReference type="EMBL" id="AFRZ01000001">
    <property type="protein sequence ID" value="EHP30204.1"/>
    <property type="molecule type" value="Genomic_DNA"/>
</dbReference>
<evidence type="ECO:0000256" key="4">
    <source>
        <dbReference type="ARBA" id="ARBA00023317"/>
    </source>
</evidence>
<gene>
    <name evidence="6" type="primary">psd</name>
    <name evidence="6" type="ORF">SMGD1_1680</name>
</gene>
<organism evidence="6 7">
    <name type="scientific">Sulfurimonas gotlandica (strain DSM 19862 / JCM 16533 / GD1)</name>
    <dbReference type="NCBI Taxonomy" id="929558"/>
    <lineage>
        <taxon>Bacteria</taxon>
        <taxon>Pseudomonadati</taxon>
        <taxon>Campylobacterota</taxon>
        <taxon>Epsilonproteobacteria</taxon>
        <taxon>Campylobacterales</taxon>
        <taxon>Sulfurimonadaceae</taxon>
        <taxon>Sulfurimonas</taxon>
    </lineage>
</organism>
<dbReference type="PANTHER" id="PTHR10067">
    <property type="entry name" value="PHOSPHATIDYLSERINE DECARBOXYLASE"/>
    <property type="match status" value="1"/>
</dbReference>
<reference evidence="6 7" key="1">
    <citation type="journal article" date="2012" name="Proc. Natl. Acad. Sci. U.S.A.">
        <title>Genome and physiology of a model Epsilonproteobacterium responsible for sulfide detoxification in marine oxygen depletion zones.</title>
        <authorList>
            <person name="Grote J."/>
            <person name="Schott T."/>
            <person name="Bruckner C.G."/>
            <person name="Glockner F.O."/>
            <person name="Jost G."/>
            <person name="Teeling H."/>
            <person name="Labrenz M."/>
            <person name="Jurgens K."/>
        </authorList>
    </citation>
    <scope>NUCLEOTIDE SEQUENCE [LARGE SCALE GENOMIC DNA]</scope>
    <source>
        <strain evidence="6 7">GD1</strain>
    </source>
</reference>
<dbReference type="EC" id="4.1.1.65" evidence="6"/>
<name>H1FV10_SULGG</name>
<dbReference type="AlphaFoldDB" id="H1FV10"/>
<dbReference type="PANTHER" id="PTHR10067:SF9">
    <property type="entry name" value="PHOSPHATIDYLSERINE DECARBOXYLASE FAMILY PROTEIN (AFU_ORTHOLOGUE AFUA_7G01730)"/>
    <property type="match status" value="1"/>
</dbReference>
<evidence type="ECO:0000256" key="2">
    <source>
        <dbReference type="ARBA" id="ARBA00023145"/>
    </source>
</evidence>
<dbReference type="GO" id="GO:0004609">
    <property type="term" value="F:phosphatidylserine decarboxylase activity"/>
    <property type="evidence" value="ECO:0007669"/>
    <property type="project" value="UniProtKB-EC"/>
</dbReference>
<accession>H1FV10</accession>
<dbReference type="Pfam" id="PF12588">
    <property type="entry name" value="PSDC"/>
    <property type="match status" value="1"/>
</dbReference>
<dbReference type="GO" id="GO:0006646">
    <property type="term" value="P:phosphatidylethanolamine biosynthetic process"/>
    <property type="evidence" value="ECO:0007669"/>
    <property type="project" value="TreeGrafter"/>
</dbReference>
<evidence type="ECO:0000259" key="5">
    <source>
        <dbReference type="Pfam" id="PF12588"/>
    </source>
</evidence>
<feature type="domain" description="L-tryptophan decarboxylase PsiD-like" evidence="5">
    <location>
        <begin position="42"/>
        <end position="174"/>
    </location>
</feature>
<dbReference type="InterPro" id="IPR003817">
    <property type="entry name" value="PS_Dcarbxylase"/>
</dbReference>
<protein>
    <submittedName>
        <fullName evidence="6">Putative phosphatidylserine decarboxylase proenzyme</fullName>
        <ecNumber evidence="6">4.1.1.65</ecNumber>
    </submittedName>
</protein>
<sequence>MHKILNLYIKLLSIVFLTFFSLFANDITTKETVKIQNTKLLPVMQEFKKFVSEDAIARMYFTQMIEQVPQYYKKNPLPNVYLENIDHMIYLINDALRMAPEYNDTDLVGCRINSILNWTMNVPAGYAAFRNDNVNTMFKKILDDYSSYLNSEASLSSLNDGPTGWKSETAKKKLHMEEYKYNKNDKYWGFKSWNDFFTRELKDGMRPIEEKENPKAIVSACDSEVFAIKHKVKKTDSFWIKTQPYSLNDMLNNDKLAESFVGGDVYQAFLSAFKYHRWHSPVSGTIKKAYIKQGTYYSGLESQGIDPGSPNYSQGYISHVATRAIIFIEADDPIGLMVVMPVGMAEISSCVLNEKIKPGYKIKKGEELGYFQFGGSSYCLIFRPDVIKEFSVKKGDDVKIGQNIGFAK</sequence>
<proteinExistence type="predicted"/>
<evidence type="ECO:0000256" key="1">
    <source>
        <dbReference type="ARBA" id="ARBA00022793"/>
    </source>
</evidence>
<keyword evidence="7" id="KW-1185">Reference proteome</keyword>
<dbReference type="InterPro" id="IPR022237">
    <property type="entry name" value="PsiD-like"/>
</dbReference>
<evidence type="ECO:0000256" key="3">
    <source>
        <dbReference type="ARBA" id="ARBA00023239"/>
    </source>
</evidence>
<dbReference type="HOGENOM" id="CLU_033450_1_0_7"/>
<dbReference type="PATRIC" id="fig|929558.5.peg.1671"/>
<evidence type="ECO:0000313" key="7">
    <source>
        <dbReference type="Proteomes" id="UP000006431"/>
    </source>
</evidence>
<keyword evidence="2" id="KW-0865">Zymogen</keyword>
<dbReference type="Proteomes" id="UP000006431">
    <property type="component" value="Unassembled WGS sequence"/>
</dbReference>
<keyword evidence="1" id="KW-0210">Decarboxylase</keyword>
<dbReference type="Pfam" id="PF02666">
    <property type="entry name" value="PS_Dcarbxylase"/>
    <property type="match status" value="1"/>
</dbReference>
<dbReference type="STRING" id="929558.SMGD1_1680"/>
<dbReference type="OrthoDB" id="9802030at2"/>